<keyword evidence="3 7" id="KW-1134">Transmembrane beta strand</keyword>
<dbReference type="GO" id="GO:0009279">
    <property type="term" value="C:cell outer membrane"/>
    <property type="evidence" value="ECO:0007669"/>
    <property type="project" value="UniProtKB-SubCell"/>
</dbReference>
<organism evidence="9 10">
    <name type="scientific">Sphingobacterium psychroaquaticum</name>
    <dbReference type="NCBI Taxonomy" id="561061"/>
    <lineage>
        <taxon>Bacteria</taxon>
        <taxon>Pseudomonadati</taxon>
        <taxon>Bacteroidota</taxon>
        <taxon>Sphingobacteriia</taxon>
        <taxon>Sphingobacteriales</taxon>
        <taxon>Sphingobacteriaceae</taxon>
        <taxon>Sphingobacterium</taxon>
    </lineage>
</organism>
<comment type="subcellular location">
    <subcellularLocation>
        <location evidence="1 7">Cell outer membrane</location>
        <topology evidence="1 7">Multi-pass membrane protein</topology>
    </subcellularLocation>
</comment>
<dbReference type="Proteomes" id="UP000192980">
    <property type="component" value="Unassembled WGS sequence"/>
</dbReference>
<keyword evidence="10" id="KW-1185">Reference proteome</keyword>
<dbReference type="Gene3D" id="2.40.170.20">
    <property type="entry name" value="TonB-dependent receptor, beta-barrel domain"/>
    <property type="match status" value="1"/>
</dbReference>
<dbReference type="AlphaFoldDB" id="A0A1X7ING6"/>
<comment type="similarity">
    <text evidence="7">Belongs to the TonB-dependent receptor family.</text>
</comment>
<evidence type="ECO:0000256" key="2">
    <source>
        <dbReference type="ARBA" id="ARBA00022448"/>
    </source>
</evidence>
<evidence type="ECO:0000256" key="7">
    <source>
        <dbReference type="PROSITE-ProRule" id="PRU01360"/>
    </source>
</evidence>
<protein>
    <submittedName>
        <fullName evidence="9">TonB-linked outer membrane protein, SusC/RagA family</fullName>
    </submittedName>
</protein>
<feature type="domain" description="TonB-dependent receptor plug" evidence="8">
    <location>
        <begin position="250"/>
        <end position="371"/>
    </location>
</feature>
<dbReference type="InterPro" id="IPR008969">
    <property type="entry name" value="CarboxyPept-like_regulatory"/>
</dbReference>
<dbReference type="STRING" id="561061.SAMN05660862_1082"/>
<evidence type="ECO:0000313" key="10">
    <source>
        <dbReference type="Proteomes" id="UP000192980"/>
    </source>
</evidence>
<dbReference type="Pfam" id="PF07715">
    <property type="entry name" value="Plug"/>
    <property type="match status" value="1"/>
</dbReference>
<evidence type="ECO:0000256" key="4">
    <source>
        <dbReference type="ARBA" id="ARBA00022692"/>
    </source>
</evidence>
<dbReference type="Gene3D" id="2.60.40.1120">
    <property type="entry name" value="Carboxypeptidase-like, regulatory domain"/>
    <property type="match status" value="1"/>
</dbReference>
<dbReference type="Pfam" id="PF13715">
    <property type="entry name" value="CarbopepD_reg_2"/>
    <property type="match status" value="1"/>
</dbReference>
<keyword evidence="5 7" id="KW-0472">Membrane</keyword>
<evidence type="ECO:0000259" key="8">
    <source>
        <dbReference type="Pfam" id="PF07715"/>
    </source>
</evidence>
<gene>
    <name evidence="9" type="ORF">SAMN05660862_1082</name>
</gene>
<keyword evidence="4 7" id="KW-0812">Transmembrane</keyword>
<keyword evidence="2 7" id="KW-0813">Transport</keyword>
<dbReference type="Gene3D" id="2.170.130.10">
    <property type="entry name" value="TonB-dependent receptor, plug domain"/>
    <property type="match status" value="1"/>
</dbReference>
<keyword evidence="6 7" id="KW-0998">Cell outer membrane</keyword>
<dbReference type="InterPro" id="IPR023996">
    <property type="entry name" value="TonB-dep_OMP_SusC/RagA"/>
</dbReference>
<dbReference type="NCBIfam" id="TIGR04057">
    <property type="entry name" value="SusC_RagA_signa"/>
    <property type="match status" value="1"/>
</dbReference>
<sequence length="1164" mass="130073">MYKNYFNSLCGGIGMPNGEHPSVDHLPHRRIFTDEKRKWFMRINLTGALLCISLMQLSASTYAQKVTIKNKKITVEQLVREIRKQTNFDVLIPGSKMDLKERISVNVQDMSLPRLLDLILEGRSLTYTMGKDFVVVQPVERPITKTEQEGIPLELSGRIVDRNGKPIHNATVRIKGVPNVAILTSASGAFKIRMTADNQILSITHVGYQMKEVTLKKGQQTIEIVLEEAVRNMDDIVVNGISQVKKEVYTGSSATFSGEELRRMSSASILQGLGLLDPSFRIIENNALGSDPNAMPEIELRGSSTLNDKYPEGDLRTAFYGNPNLPLFILDGFETNLERIVDLDMNRIESVTLLKDGSAAAIYGTRSANGVVVIVTKAPVAGKLRTTYRVSANVVTPDLRDYNMLKAGELLDFEYRAGVYNGSSVAEHIVRQDLYNDRLTMVKSGVDTYWLSQAIRTAVEQRHSLGIEGGDQSFKYNVGVAASGNPGVMKGSSRNNYQGNVGIHYNVGKFLFRNDLQIANTKSEASPYGGFQSFVNAKPYFAIPGNNGADSPFLYENVSTSGQRSAYVLNPLYNGTINTQGKNQYTEIVNNFATEWQASSAFRFRGSFGFSKRFADSKDFRPATHTKFINITPAMETYALRGEMDVSTTRSTQYEGAVYAIYSKLFGQKHNLYTQVGGNIRESIANVDRVQAQGFPNPNMDDLAFAKQYMQNTRPGGLDNTNRLMGMLAMVNYAYDNRYYGDFSFKYDGSSQFGSNQKYAPIWSAGLGWNLHRESFIQSLGIFNSLRLTAALAETASQNFAPYQAMNKYLYMTDNIYDVDFGAILQGMGNADLKWQTTRQKKIALDMGLFRARINITAEYYWKNTSNLLQSITLAPSTGFPSFTDNIGELTNDGFDVKLNVVVLNGMNNKPRLTIWGNIGANKNVISKISDAMKQRNQEILAAMQYTYDGDRLSTLPPNIFTEGASRSTIYALPSLGIDPVTGREVYQYRDGSVGTEWRAAELVAIADERPKFHGAVGMTFAYKGWDAVVAGSYSSGGYMYNQTLVDKVEDIDIREYNVDGRTLTDKWIRPGDEARYRAFSFVNGESRVGTTSRFVQKNSYFNISSVTLGYTLYNRETLKKLRLENLRLNVTLNDLMRFSTIEIERGTQYPFARRIAFGASVTF</sequence>
<dbReference type="InterPro" id="IPR036942">
    <property type="entry name" value="Beta-barrel_TonB_sf"/>
</dbReference>
<evidence type="ECO:0000256" key="1">
    <source>
        <dbReference type="ARBA" id="ARBA00004571"/>
    </source>
</evidence>
<evidence type="ECO:0000256" key="3">
    <source>
        <dbReference type="ARBA" id="ARBA00022452"/>
    </source>
</evidence>
<dbReference type="InterPro" id="IPR023997">
    <property type="entry name" value="TonB-dep_OMP_SusC/RagA_CS"/>
</dbReference>
<name>A0A1X7ING6_9SPHI</name>
<dbReference type="NCBIfam" id="TIGR04056">
    <property type="entry name" value="OMP_RagA_SusC"/>
    <property type="match status" value="1"/>
</dbReference>
<proteinExistence type="inferred from homology"/>
<dbReference type="InterPro" id="IPR039426">
    <property type="entry name" value="TonB-dep_rcpt-like"/>
</dbReference>
<evidence type="ECO:0000256" key="5">
    <source>
        <dbReference type="ARBA" id="ARBA00023136"/>
    </source>
</evidence>
<evidence type="ECO:0000256" key="6">
    <source>
        <dbReference type="ARBA" id="ARBA00023237"/>
    </source>
</evidence>
<accession>A0A1X7ING6</accession>
<dbReference type="SUPFAM" id="SSF49464">
    <property type="entry name" value="Carboxypeptidase regulatory domain-like"/>
    <property type="match status" value="1"/>
</dbReference>
<dbReference type="PROSITE" id="PS52016">
    <property type="entry name" value="TONB_DEPENDENT_REC_3"/>
    <property type="match status" value="1"/>
</dbReference>
<dbReference type="SUPFAM" id="SSF56935">
    <property type="entry name" value="Porins"/>
    <property type="match status" value="1"/>
</dbReference>
<dbReference type="EMBL" id="FXAU01000001">
    <property type="protein sequence ID" value="SMG16496.1"/>
    <property type="molecule type" value="Genomic_DNA"/>
</dbReference>
<evidence type="ECO:0000313" key="9">
    <source>
        <dbReference type="EMBL" id="SMG16496.1"/>
    </source>
</evidence>
<dbReference type="InterPro" id="IPR037066">
    <property type="entry name" value="Plug_dom_sf"/>
</dbReference>
<reference evidence="9 10" key="1">
    <citation type="submission" date="2017-04" db="EMBL/GenBank/DDBJ databases">
        <authorList>
            <person name="Afonso C.L."/>
            <person name="Miller P.J."/>
            <person name="Scott M.A."/>
            <person name="Spackman E."/>
            <person name="Goraichik I."/>
            <person name="Dimitrov K.M."/>
            <person name="Suarez D.L."/>
            <person name="Swayne D.E."/>
        </authorList>
    </citation>
    <scope>NUCLEOTIDE SEQUENCE [LARGE SCALE GENOMIC DNA]</scope>
    <source>
        <strain evidence="9 10">DSM 22418</strain>
    </source>
</reference>
<dbReference type="InterPro" id="IPR012910">
    <property type="entry name" value="Plug_dom"/>
</dbReference>